<protein>
    <submittedName>
        <fullName evidence="3">Rhodanese-like domain-containing protein</fullName>
    </submittedName>
</protein>
<dbReference type="InterPro" id="IPR036873">
    <property type="entry name" value="Rhodanese-like_dom_sf"/>
</dbReference>
<accession>A0AAU7CXI2</accession>
<gene>
    <name evidence="3" type="ORF">P4G45_00355</name>
</gene>
<evidence type="ECO:0000256" key="1">
    <source>
        <dbReference type="SAM" id="SignalP"/>
    </source>
</evidence>
<dbReference type="SUPFAM" id="SSF52821">
    <property type="entry name" value="Rhodanese/Cell cycle control phosphatase"/>
    <property type="match status" value="1"/>
</dbReference>
<dbReference type="AlphaFoldDB" id="A0AAU7CXI2"/>
<evidence type="ECO:0000313" key="3">
    <source>
        <dbReference type="EMBL" id="XBH10208.1"/>
    </source>
</evidence>
<name>A0AAU7CXI2_9BACT</name>
<sequence>MRIRSNRFATALCVAILLCSASWVAYAQSGRASGIPAADLIQPSELAQTLKSPTEEKPLVLQVGSHILFAEAHIPGAEYAGAAAQEEGLRALKDRASKLDRARFVVIYCGCCPWSKCPNIWPAYQQMKALGFTHLKVLYVADNFGTDWVDKGYPVAKGR</sequence>
<dbReference type="InterPro" id="IPR001763">
    <property type="entry name" value="Rhodanese-like_dom"/>
</dbReference>
<dbReference type="KEGG" id="epl:P4G45_00355"/>
<dbReference type="EMBL" id="CP121194">
    <property type="protein sequence ID" value="XBH10208.1"/>
    <property type="molecule type" value="Genomic_DNA"/>
</dbReference>
<dbReference type="RefSeq" id="WP_348267713.1">
    <property type="nucleotide sequence ID" value="NZ_CP121194.1"/>
</dbReference>
<reference evidence="3" key="1">
    <citation type="submission" date="2023-03" db="EMBL/GenBank/DDBJ databases">
        <title>Edaphobacter sp.</title>
        <authorList>
            <person name="Huber K.J."/>
            <person name="Papendorf J."/>
            <person name="Pilke C."/>
            <person name="Bunk B."/>
            <person name="Sproeer C."/>
            <person name="Pester M."/>
        </authorList>
    </citation>
    <scope>NUCLEOTIDE SEQUENCE</scope>
    <source>
        <strain evidence="3">DSM 109919</strain>
    </source>
</reference>
<feature type="chain" id="PRO_5043918848" evidence="1">
    <location>
        <begin position="28"/>
        <end position="159"/>
    </location>
</feature>
<feature type="domain" description="Rhodanese" evidence="2">
    <location>
        <begin position="54"/>
        <end position="157"/>
    </location>
</feature>
<proteinExistence type="predicted"/>
<keyword evidence="1" id="KW-0732">Signal</keyword>
<dbReference type="Gene3D" id="3.40.250.10">
    <property type="entry name" value="Rhodanese-like domain"/>
    <property type="match status" value="1"/>
</dbReference>
<evidence type="ECO:0000259" key="2">
    <source>
        <dbReference type="PROSITE" id="PS50206"/>
    </source>
</evidence>
<organism evidence="3">
    <name type="scientific">Edaphobacter paludis</name>
    <dbReference type="NCBI Taxonomy" id="3035702"/>
    <lineage>
        <taxon>Bacteria</taxon>
        <taxon>Pseudomonadati</taxon>
        <taxon>Acidobacteriota</taxon>
        <taxon>Terriglobia</taxon>
        <taxon>Terriglobales</taxon>
        <taxon>Acidobacteriaceae</taxon>
        <taxon>Edaphobacter</taxon>
    </lineage>
</organism>
<feature type="signal peptide" evidence="1">
    <location>
        <begin position="1"/>
        <end position="27"/>
    </location>
</feature>
<dbReference type="PROSITE" id="PS50206">
    <property type="entry name" value="RHODANESE_3"/>
    <property type="match status" value="1"/>
</dbReference>